<dbReference type="RefSeq" id="WP_092630519.1">
    <property type="nucleotide sequence ID" value="NZ_FNQT01000001.1"/>
</dbReference>
<dbReference type="Proteomes" id="UP000236755">
    <property type="component" value="Unassembled WGS sequence"/>
</dbReference>
<feature type="transmembrane region" description="Helical" evidence="1">
    <location>
        <begin position="12"/>
        <end position="43"/>
    </location>
</feature>
<evidence type="ECO:0000313" key="3">
    <source>
        <dbReference type="Proteomes" id="UP000236755"/>
    </source>
</evidence>
<evidence type="ECO:0000313" key="2">
    <source>
        <dbReference type="EMBL" id="SDZ79351.1"/>
    </source>
</evidence>
<dbReference type="AlphaFoldDB" id="A0A1H3VXE4"/>
<keyword evidence="3" id="KW-1185">Reference proteome</keyword>
<dbReference type="OrthoDB" id="385891at2157"/>
<sequence length="114" mass="12090">MPSNTNRRLGALLLAAIVLAYAIVIADAVLFGVVVAALIYLLAWLIDRASTGNPLDDMSRERRLVTGGVVLVVLAYSIVIAASLLLGVLVAAVVVLVSWVTSPIGPVARWLDRR</sequence>
<keyword evidence="1" id="KW-1133">Transmembrane helix</keyword>
<name>A0A1H3VXE4_9EURY</name>
<accession>A0A1H3VXE4</accession>
<keyword evidence="1" id="KW-0812">Transmembrane</keyword>
<protein>
    <submittedName>
        <fullName evidence="2">Uncharacterized protein</fullName>
    </submittedName>
</protein>
<proteinExistence type="predicted"/>
<organism evidence="2 3">
    <name type="scientific">Haloplanus vescus</name>
    <dbReference type="NCBI Taxonomy" id="555874"/>
    <lineage>
        <taxon>Archaea</taxon>
        <taxon>Methanobacteriati</taxon>
        <taxon>Methanobacteriota</taxon>
        <taxon>Stenosarchaea group</taxon>
        <taxon>Halobacteria</taxon>
        <taxon>Halobacteriales</taxon>
        <taxon>Haloferacaceae</taxon>
        <taxon>Haloplanus</taxon>
    </lineage>
</organism>
<dbReference type="EMBL" id="FNQT01000001">
    <property type="protein sequence ID" value="SDZ79351.1"/>
    <property type="molecule type" value="Genomic_DNA"/>
</dbReference>
<dbReference type="STRING" id="555874.SAMN04488065_0357"/>
<keyword evidence="1" id="KW-0472">Membrane</keyword>
<evidence type="ECO:0000256" key="1">
    <source>
        <dbReference type="SAM" id="Phobius"/>
    </source>
</evidence>
<gene>
    <name evidence="2" type="ORF">SAMN04488065_0357</name>
</gene>
<reference evidence="2 3" key="1">
    <citation type="submission" date="2016-10" db="EMBL/GenBank/DDBJ databases">
        <authorList>
            <person name="de Groot N.N."/>
        </authorList>
    </citation>
    <scope>NUCLEOTIDE SEQUENCE [LARGE SCALE GENOMIC DNA]</scope>
    <source>
        <strain evidence="2 3">CGMCC 1.8712</strain>
    </source>
</reference>
<feature type="transmembrane region" description="Helical" evidence="1">
    <location>
        <begin position="64"/>
        <end position="82"/>
    </location>
</feature>